<protein>
    <recommendedName>
        <fullName evidence="4">4Fe-4S ferredoxin-type domain-containing protein</fullName>
    </recommendedName>
</protein>
<dbReference type="EMBL" id="FQVY01000002">
    <property type="protein sequence ID" value="SHG07153.1"/>
    <property type="molecule type" value="Genomic_DNA"/>
</dbReference>
<dbReference type="PANTHER" id="PTHR43312:SF1">
    <property type="entry name" value="NADP-DEPENDENT OXIDOREDUCTASE DOMAIN-CONTAINING PROTEIN"/>
    <property type="match status" value="1"/>
</dbReference>
<gene>
    <name evidence="5" type="ORF">SAMN05444424_1361</name>
</gene>
<dbReference type="GO" id="GO:0051536">
    <property type="term" value="F:iron-sulfur cluster binding"/>
    <property type="evidence" value="ECO:0007669"/>
    <property type="project" value="UniProtKB-KW"/>
</dbReference>
<dbReference type="InterPro" id="IPR036812">
    <property type="entry name" value="NAD(P)_OxRdtase_dom_sf"/>
</dbReference>
<evidence type="ECO:0000313" key="5">
    <source>
        <dbReference type="EMBL" id="SHG07153.1"/>
    </source>
</evidence>
<dbReference type="GO" id="GO:0046872">
    <property type="term" value="F:metal ion binding"/>
    <property type="evidence" value="ECO:0007669"/>
    <property type="project" value="UniProtKB-KW"/>
</dbReference>
<comment type="caution">
    <text evidence="5">The sequence shown here is derived from an EMBL/GenBank/DDBJ whole genome shotgun (WGS) entry which is preliminary data.</text>
</comment>
<dbReference type="PROSITE" id="PS51379">
    <property type="entry name" value="4FE4S_FER_2"/>
    <property type="match status" value="1"/>
</dbReference>
<dbReference type="PANTHER" id="PTHR43312">
    <property type="entry name" value="D-THREO-ALDOSE 1-DEHYDROGENASE"/>
    <property type="match status" value="1"/>
</dbReference>
<organism evidence="5 6">
    <name type="scientific">Bittarella massiliensis</name>
    <name type="common">ex Durand et al. 2017</name>
    <dbReference type="NCBI Taxonomy" id="1720313"/>
    <lineage>
        <taxon>Bacteria</taxon>
        <taxon>Bacillati</taxon>
        <taxon>Bacillota</taxon>
        <taxon>Clostridia</taxon>
        <taxon>Eubacteriales</taxon>
        <taxon>Oscillospiraceae</taxon>
        <taxon>Bittarella (ex Durand et al. 2017)</taxon>
    </lineage>
</organism>
<keyword evidence="2" id="KW-0408">Iron</keyword>
<keyword evidence="1" id="KW-0479">Metal-binding</keyword>
<dbReference type="Proteomes" id="UP000184089">
    <property type="component" value="Unassembled WGS sequence"/>
</dbReference>
<dbReference type="InterPro" id="IPR053135">
    <property type="entry name" value="AKR2_Oxidoreductase"/>
</dbReference>
<dbReference type="PROSITE" id="PS00198">
    <property type="entry name" value="4FE4S_FER_1"/>
    <property type="match status" value="1"/>
</dbReference>
<dbReference type="RefSeq" id="WP_021660754.1">
    <property type="nucleotide sequence ID" value="NZ_FQVY01000002.1"/>
</dbReference>
<evidence type="ECO:0000256" key="2">
    <source>
        <dbReference type="ARBA" id="ARBA00023004"/>
    </source>
</evidence>
<dbReference type="AlphaFoldDB" id="A0AAQ1MD17"/>
<accession>A0AAQ1MD17</accession>
<evidence type="ECO:0000259" key="4">
    <source>
        <dbReference type="PROSITE" id="PS51379"/>
    </source>
</evidence>
<keyword evidence="3" id="KW-0411">Iron-sulfur</keyword>
<dbReference type="SUPFAM" id="SSF51430">
    <property type="entry name" value="NAD(P)-linked oxidoreductase"/>
    <property type="match status" value="1"/>
</dbReference>
<reference evidence="6" key="1">
    <citation type="submission" date="2016-11" db="EMBL/GenBank/DDBJ databases">
        <authorList>
            <person name="Jaros S."/>
            <person name="Januszkiewicz K."/>
            <person name="Wedrychowicz H."/>
        </authorList>
    </citation>
    <scope>NUCLEOTIDE SEQUENCE [LARGE SCALE GENOMIC DNA]</scope>
    <source>
        <strain evidence="6">DSM 4029</strain>
    </source>
</reference>
<name>A0AAQ1MD17_9FIRM</name>
<sequence>MEMEYRQLGNTGFSVSAVGVGGEHLCTRDYPTVEATVGAAVERGVNIFDLFMPEVEYRRKMGDALRPYRKNVYLQGHIGAVLQGGQYARSRKVKEADTYVRDFLEKYHTDYIDLGMVHFVDTQKDWDGVFESDFIDYALRLKEKGVIRKLGVSCHMPATAIKLVETGIFDLLLFSINPAYDFEPAEKTLDQLIAATPTQGQLSPERERLYQLCGARGVGITVMKALAAGKLLDPATTPFHRPLTVTQCIHYALSKPGVASVLLGVQSVAELEDALGYFDASEEERDFSFLAQEMQGSLSHRCMYCNHCLPCPQHIDVAAVHKYLDLAEAGEGLSVPATVAAHYEALPVTAGECIACGSCEKNCPFGVPVIENMARATRLFGK</sequence>
<dbReference type="SUPFAM" id="SSF46548">
    <property type="entry name" value="alpha-helical ferredoxin"/>
    <property type="match status" value="1"/>
</dbReference>
<dbReference type="InterPro" id="IPR023210">
    <property type="entry name" value="NADP_OxRdtase_dom"/>
</dbReference>
<dbReference type="Pfam" id="PF00248">
    <property type="entry name" value="Aldo_ket_red"/>
    <property type="match status" value="1"/>
</dbReference>
<dbReference type="InterPro" id="IPR017896">
    <property type="entry name" value="4Fe4S_Fe-S-bd"/>
</dbReference>
<dbReference type="CDD" id="cd19100">
    <property type="entry name" value="AKR_unchar"/>
    <property type="match status" value="1"/>
</dbReference>
<proteinExistence type="predicted"/>
<evidence type="ECO:0000256" key="3">
    <source>
        <dbReference type="ARBA" id="ARBA00023014"/>
    </source>
</evidence>
<dbReference type="InterPro" id="IPR017900">
    <property type="entry name" value="4Fe4S_Fe_S_CS"/>
</dbReference>
<evidence type="ECO:0000256" key="1">
    <source>
        <dbReference type="ARBA" id="ARBA00022723"/>
    </source>
</evidence>
<evidence type="ECO:0000313" key="6">
    <source>
        <dbReference type="Proteomes" id="UP000184089"/>
    </source>
</evidence>
<feature type="domain" description="4Fe-4S ferredoxin-type" evidence="4">
    <location>
        <begin position="344"/>
        <end position="373"/>
    </location>
</feature>
<dbReference type="Gene3D" id="3.20.20.100">
    <property type="entry name" value="NADP-dependent oxidoreductase domain"/>
    <property type="match status" value="1"/>
</dbReference>